<keyword evidence="3" id="KW-1185">Reference proteome</keyword>
<proteinExistence type="predicted"/>
<dbReference type="InterPro" id="IPR011008">
    <property type="entry name" value="Dimeric_a/b-barrel"/>
</dbReference>
<dbReference type="AlphaFoldDB" id="K9VBT1"/>
<feature type="transmembrane region" description="Helical" evidence="1">
    <location>
        <begin position="187"/>
        <end position="207"/>
    </location>
</feature>
<dbReference type="InterPro" id="IPR038762">
    <property type="entry name" value="ABM_predict"/>
</dbReference>
<evidence type="ECO:0000256" key="1">
    <source>
        <dbReference type="SAM" id="Phobius"/>
    </source>
</evidence>
<dbReference type="PANTHER" id="PTHR40057:SF1">
    <property type="entry name" value="SLR1162 PROTEIN"/>
    <property type="match status" value="1"/>
</dbReference>
<organism evidence="2 3">
    <name type="scientific">Phormidium nigroviride PCC 7112</name>
    <dbReference type="NCBI Taxonomy" id="179408"/>
    <lineage>
        <taxon>Bacteria</taxon>
        <taxon>Bacillati</taxon>
        <taxon>Cyanobacteriota</taxon>
        <taxon>Cyanophyceae</taxon>
        <taxon>Oscillatoriophycideae</taxon>
        <taxon>Oscillatoriales</taxon>
        <taxon>Oscillatoriaceae</taxon>
        <taxon>Phormidium</taxon>
    </lineage>
</organism>
<keyword evidence="1" id="KW-1133">Transmembrane helix</keyword>
<dbReference type="PATRIC" id="fig|179408.3.peg.355"/>
<dbReference type="Gene3D" id="3.30.70.100">
    <property type="match status" value="1"/>
</dbReference>
<dbReference type="KEGG" id="oni:Osc7112_0286"/>
<keyword evidence="1" id="KW-0812">Transmembrane</keyword>
<evidence type="ECO:0000313" key="3">
    <source>
        <dbReference type="Proteomes" id="UP000010478"/>
    </source>
</evidence>
<reference evidence="2 3" key="1">
    <citation type="submission" date="2012-05" db="EMBL/GenBank/DDBJ databases">
        <title>Finished chromosome of genome of Oscillatoria sp. PCC 7112.</title>
        <authorList>
            <consortium name="US DOE Joint Genome Institute"/>
            <person name="Gugger M."/>
            <person name="Coursin T."/>
            <person name="Rippka R."/>
            <person name="Tandeau De Marsac N."/>
            <person name="Huntemann M."/>
            <person name="Wei C.-L."/>
            <person name="Han J."/>
            <person name="Detter J.C."/>
            <person name="Han C."/>
            <person name="Tapia R."/>
            <person name="Davenport K."/>
            <person name="Daligault H."/>
            <person name="Erkkila T."/>
            <person name="Gu W."/>
            <person name="Munk A.C.C."/>
            <person name="Teshima H."/>
            <person name="Xu Y."/>
            <person name="Chain P."/>
            <person name="Chen A."/>
            <person name="Krypides N."/>
            <person name="Mavromatis K."/>
            <person name="Markowitz V."/>
            <person name="Szeto E."/>
            <person name="Ivanova N."/>
            <person name="Mikhailova N."/>
            <person name="Ovchinnikova G."/>
            <person name="Pagani I."/>
            <person name="Pati A."/>
            <person name="Goodwin L."/>
            <person name="Peters L."/>
            <person name="Pitluck S."/>
            <person name="Woyke T."/>
            <person name="Kerfeld C."/>
        </authorList>
    </citation>
    <scope>NUCLEOTIDE SEQUENCE [LARGE SCALE GENOMIC DNA]</scope>
    <source>
        <strain evidence="2 3">PCC 7112</strain>
    </source>
</reference>
<sequence>MIVSLFIVISFHAKTSRSHSLISLLFQDVLPKTAQQFGVFRVVVLNKTFLSVNSLNSMLEEPLASNTSEENYLVTAVISHVVKPGREEGYEAWFHGIAADARKFKGHLGVSTIRPQHHAHPEYVVILKFDCYDNLKAWLESDVRREWIERLQPLIEKPEDIQTLTGLETWFTLPNKSMKAPPPRYKMALVTWLGVFFTISILNRLLVPLLSGLPALLTSLMITGLTVILLTYLVMPRLTQLFRKWLYPIP</sequence>
<dbReference type="HOGENOM" id="CLU_075307_0_0_3"/>
<dbReference type="STRING" id="179408.Osc7112_0286"/>
<evidence type="ECO:0008006" key="4">
    <source>
        <dbReference type="Google" id="ProtNLM"/>
    </source>
</evidence>
<keyword evidence="1" id="KW-0472">Membrane</keyword>
<dbReference type="eggNOG" id="COG3224">
    <property type="taxonomic scope" value="Bacteria"/>
</dbReference>
<dbReference type="EMBL" id="CP003614">
    <property type="protein sequence ID" value="AFZ04912.1"/>
    <property type="molecule type" value="Genomic_DNA"/>
</dbReference>
<name>K9VBT1_9CYAN</name>
<dbReference type="SUPFAM" id="SSF54909">
    <property type="entry name" value="Dimeric alpha+beta barrel"/>
    <property type="match status" value="1"/>
</dbReference>
<dbReference type="Proteomes" id="UP000010478">
    <property type="component" value="Chromosome"/>
</dbReference>
<evidence type="ECO:0000313" key="2">
    <source>
        <dbReference type="EMBL" id="AFZ04912.1"/>
    </source>
</evidence>
<accession>K9VBT1</accession>
<gene>
    <name evidence="2" type="ORF">Osc7112_0286</name>
</gene>
<dbReference type="PANTHER" id="PTHR40057">
    <property type="entry name" value="SLR1162 PROTEIN"/>
    <property type="match status" value="1"/>
</dbReference>
<dbReference type="RefSeq" id="WP_015174247.1">
    <property type="nucleotide sequence ID" value="NZ_CAWLHL010000001.1"/>
</dbReference>
<feature type="transmembrane region" description="Helical" evidence="1">
    <location>
        <begin position="213"/>
        <end position="235"/>
    </location>
</feature>
<protein>
    <recommendedName>
        <fullName evidence="4">Antibiotic biosynthesis monooxygenase</fullName>
    </recommendedName>
</protein>